<dbReference type="EMBL" id="LRBG01000001">
    <property type="protein sequence ID" value="KXU91200.1"/>
    <property type="molecule type" value="Genomic_DNA"/>
</dbReference>
<evidence type="ECO:0000313" key="1">
    <source>
        <dbReference type="EMBL" id="KXU91200.1"/>
    </source>
</evidence>
<dbReference type="STRING" id="1399968.CI15_01045"/>
<comment type="caution">
    <text evidence="1">The sequence shown here is derived from an EMBL/GenBank/DDBJ whole genome shotgun (WGS) entry which is preliminary data.</text>
</comment>
<dbReference type="Gene3D" id="3.90.1680.10">
    <property type="entry name" value="SOS response associated peptidase-like"/>
    <property type="match status" value="1"/>
</dbReference>
<evidence type="ECO:0000313" key="2">
    <source>
        <dbReference type="Proteomes" id="UP000075613"/>
    </source>
</evidence>
<reference evidence="1 2" key="1">
    <citation type="journal article" date="2015" name="Int. J. Syst. Evol. Microbiol.">
        <title>Burkholderia monticola sp. nov., isolated from mountain soil.</title>
        <authorList>
            <person name="Baek I."/>
            <person name="Seo B."/>
            <person name="Lee I."/>
            <person name="Yi H."/>
            <person name="Chun J."/>
        </authorList>
    </citation>
    <scope>NUCLEOTIDE SEQUENCE [LARGE SCALE GENOMIC DNA]</scope>
    <source>
        <strain evidence="1 2">JC2948</strain>
    </source>
</reference>
<protein>
    <recommendedName>
        <fullName evidence="3">Abasic site processing protein</fullName>
    </recommendedName>
</protein>
<dbReference type="GO" id="GO:0106300">
    <property type="term" value="P:protein-DNA covalent cross-linking repair"/>
    <property type="evidence" value="ECO:0007669"/>
    <property type="project" value="InterPro"/>
</dbReference>
<gene>
    <name evidence="1" type="ORF">CI15_01045</name>
</gene>
<dbReference type="RefSeq" id="WP_062123372.1">
    <property type="nucleotide sequence ID" value="NZ_LRBG01000001.1"/>
</dbReference>
<dbReference type="InterPro" id="IPR036590">
    <property type="entry name" value="SRAP-like"/>
</dbReference>
<dbReference type="AlphaFoldDB" id="A0A149Q1J2"/>
<organism evidence="1 2">
    <name type="scientific">Paraburkholderia monticola</name>
    <dbReference type="NCBI Taxonomy" id="1399968"/>
    <lineage>
        <taxon>Bacteria</taxon>
        <taxon>Pseudomonadati</taxon>
        <taxon>Pseudomonadota</taxon>
        <taxon>Betaproteobacteria</taxon>
        <taxon>Burkholderiales</taxon>
        <taxon>Burkholderiaceae</taxon>
        <taxon>Paraburkholderia</taxon>
    </lineage>
</organism>
<sequence length="319" mass="36766">MCYSAQILADYRRYVRMFGAQMSLHEFARLFFERAEDSQAKIPKAMEDAFAQPQSDAERAVWALIERFRSQQAVKLEQELFKQRTRFADAERSLQSKLTKAASESKRIAQDKIERTLERLEDLRRSDPKAADSRIFPAYYAPVMVMENGHRVVKPMRYQCRLAGKPASYDTRYPGTYNARRDSLEGFWKTLFGYSHGLVLASAFYENVSRAQMEGRELAPGEKDENVRLEFRPNPPHDMLVACLWSRWSGKDEADLLSFAAITDEPPPEVAAAGHDRCIIPIKLEHIDAWLNPDPHDLGALYAILDDRDRPFYEHRIAA</sequence>
<dbReference type="Pfam" id="PF02586">
    <property type="entry name" value="SRAP"/>
    <property type="match status" value="1"/>
</dbReference>
<keyword evidence="2" id="KW-1185">Reference proteome</keyword>
<name>A0A149Q1J2_9BURK</name>
<dbReference type="InterPro" id="IPR003738">
    <property type="entry name" value="SRAP"/>
</dbReference>
<accession>A0A149Q1J2</accession>
<dbReference type="OrthoDB" id="107650at2"/>
<dbReference type="GO" id="GO:0003697">
    <property type="term" value="F:single-stranded DNA binding"/>
    <property type="evidence" value="ECO:0007669"/>
    <property type="project" value="InterPro"/>
</dbReference>
<evidence type="ECO:0008006" key="3">
    <source>
        <dbReference type="Google" id="ProtNLM"/>
    </source>
</evidence>
<dbReference type="SUPFAM" id="SSF143081">
    <property type="entry name" value="BB1717-like"/>
    <property type="match status" value="1"/>
</dbReference>
<proteinExistence type="predicted"/>
<dbReference type="Proteomes" id="UP000075613">
    <property type="component" value="Unassembled WGS sequence"/>
</dbReference>